<gene>
    <name evidence="1" type="ORF">R1flu_028057</name>
</gene>
<organism evidence="1 2">
    <name type="scientific">Riccia fluitans</name>
    <dbReference type="NCBI Taxonomy" id="41844"/>
    <lineage>
        <taxon>Eukaryota</taxon>
        <taxon>Viridiplantae</taxon>
        <taxon>Streptophyta</taxon>
        <taxon>Embryophyta</taxon>
        <taxon>Marchantiophyta</taxon>
        <taxon>Marchantiopsida</taxon>
        <taxon>Marchantiidae</taxon>
        <taxon>Marchantiales</taxon>
        <taxon>Ricciaceae</taxon>
        <taxon>Riccia</taxon>
    </lineage>
</organism>
<reference evidence="1 2" key="1">
    <citation type="submission" date="2024-09" db="EMBL/GenBank/DDBJ databases">
        <title>Chromosome-scale assembly of Riccia fluitans.</title>
        <authorList>
            <person name="Paukszto L."/>
            <person name="Sawicki J."/>
            <person name="Karawczyk K."/>
            <person name="Piernik-Szablinska J."/>
            <person name="Szczecinska M."/>
            <person name="Mazdziarz M."/>
        </authorList>
    </citation>
    <scope>NUCLEOTIDE SEQUENCE [LARGE SCALE GENOMIC DNA]</scope>
    <source>
        <strain evidence="1">Rf_01</strain>
        <tissue evidence="1">Aerial parts of the thallus</tissue>
    </source>
</reference>
<dbReference type="AlphaFoldDB" id="A0ABD1XKL7"/>
<protein>
    <submittedName>
        <fullName evidence="1">Uncharacterized protein</fullName>
    </submittedName>
</protein>
<accession>A0ABD1XKL7</accession>
<sequence length="98" mass="10837">MEGLRSLDLDVSTRLQLYHGLEIGKAGTHGMYQRYHRHIQNIINLYFTIGELYQEGSPSSRANASSAASKSALPVQKWFASSIARSSSVQQQAAPNSR</sequence>
<proteinExistence type="predicted"/>
<dbReference type="EMBL" id="JBHFFA010000008">
    <property type="protein sequence ID" value="KAL2609484.1"/>
    <property type="molecule type" value="Genomic_DNA"/>
</dbReference>
<evidence type="ECO:0000313" key="1">
    <source>
        <dbReference type="EMBL" id="KAL2609484.1"/>
    </source>
</evidence>
<dbReference type="Proteomes" id="UP001605036">
    <property type="component" value="Unassembled WGS sequence"/>
</dbReference>
<evidence type="ECO:0000313" key="2">
    <source>
        <dbReference type="Proteomes" id="UP001605036"/>
    </source>
</evidence>
<keyword evidence="2" id="KW-1185">Reference proteome</keyword>
<name>A0ABD1XKL7_9MARC</name>
<comment type="caution">
    <text evidence="1">The sequence shown here is derived from an EMBL/GenBank/DDBJ whole genome shotgun (WGS) entry which is preliminary data.</text>
</comment>